<protein>
    <recommendedName>
        <fullName evidence="4">M96 mating-specific protein family</fullName>
    </recommendedName>
</protein>
<reference evidence="2" key="1">
    <citation type="submission" date="2021-02" db="EMBL/GenBank/DDBJ databases">
        <authorList>
            <person name="Palmer J.M."/>
        </authorList>
    </citation>
    <scope>NUCLEOTIDE SEQUENCE</scope>
    <source>
        <strain evidence="2">SCRP734</strain>
    </source>
</reference>
<proteinExistence type="predicted"/>
<feature type="compositionally biased region" description="Basic and acidic residues" evidence="1">
    <location>
        <begin position="59"/>
        <end position="74"/>
    </location>
</feature>
<feature type="region of interest" description="Disordered" evidence="1">
    <location>
        <begin position="59"/>
        <end position="80"/>
    </location>
</feature>
<dbReference type="AlphaFoldDB" id="A0A8T1V7C9"/>
<comment type="caution">
    <text evidence="2">The sequence shown here is derived from an EMBL/GenBank/DDBJ whole genome shotgun (WGS) entry which is preliminary data.</text>
</comment>
<evidence type="ECO:0000313" key="3">
    <source>
        <dbReference type="Proteomes" id="UP000694044"/>
    </source>
</evidence>
<organism evidence="2 3">
    <name type="scientific">Phytophthora pseudosyringae</name>
    <dbReference type="NCBI Taxonomy" id="221518"/>
    <lineage>
        <taxon>Eukaryota</taxon>
        <taxon>Sar</taxon>
        <taxon>Stramenopiles</taxon>
        <taxon>Oomycota</taxon>
        <taxon>Peronosporomycetes</taxon>
        <taxon>Peronosporales</taxon>
        <taxon>Peronosporaceae</taxon>
        <taxon>Phytophthora</taxon>
    </lineage>
</organism>
<gene>
    <name evidence="2" type="ORF">PHYPSEUDO_012039</name>
</gene>
<sequence length="413" mass="46674">MQGQIGSAFPIEESDNNMEGLDLELDPAVLDFVDTYDELPDTSIVPMVSPRLLDHNAKGDKVVTGSEKKQDSRLLPRKKSWHQRRREEIVRLREVVKELSAVLRHERTNASCKTALPVSSSQVSAAGARATRELMLLQQSTENNGKLRGLARFRELHIKSMERALKRRTRALTPVIRSSGRPVFNPSMFSKDILSELTVGMDEVHADLDNFLTRVKMHELPCPGLRNDATKDRDRNVFVELLNCYAVPFDLRDTEKAIWALKTTPAGDLNVKFAQCADLGDNTRLKSICVGESRHGVAFHIVVHVAARKYVEKDRIVFIWRVLVDPIQEFVGVVFKETTRLVLKLGNPSATGPTTVIQTHCRVTEYAKGDQLKGFTEWKATPDYEIAARAWEHSITGFNHKVEDMLLRESLHC</sequence>
<evidence type="ECO:0000256" key="1">
    <source>
        <dbReference type="SAM" id="MobiDB-lite"/>
    </source>
</evidence>
<evidence type="ECO:0008006" key="4">
    <source>
        <dbReference type="Google" id="ProtNLM"/>
    </source>
</evidence>
<accession>A0A8T1V7C9</accession>
<dbReference type="EMBL" id="JAGDFM010000564">
    <property type="protein sequence ID" value="KAG7377187.1"/>
    <property type="molecule type" value="Genomic_DNA"/>
</dbReference>
<keyword evidence="3" id="KW-1185">Reference proteome</keyword>
<name>A0A8T1V7C9_9STRA</name>
<dbReference type="Proteomes" id="UP000694044">
    <property type="component" value="Unassembled WGS sequence"/>
</dbReference>
<dbReference type="OrthoDB" id="124425at2759"/>
<evidence type="ECO:0000313" key="2">
    <source>
        <dbReference type="EMBL" id="KAG7377187.1"/>
    </source>
</evidence>